<feature type="domain" description="CHK kinase-like" evidence="2">
    <location>
        <begin position="141"/>
        <end position="335"/>
    </location>
</feature>
<dbReference type="Proteomes" id="UP001652620">
    <property type="component" value="Chromosome 3"/>
</dbReference>
<gene>
    <name evidence="4" type="primary">LOC105225346</name>
</gene>
<dbReference type="SMART" id="SM00587">
    <property type="entry name" value="CHK"/>
    <property type="match status" value="1"/>
</dbReference>
<proteinExistence type="predicted"/>
<dbReference type="SUPFAM" id="SSF56112">
    <property type="entry name" value="Protein kinase-like (PK-like)"/>
    <property type="match status" value="1"/>
</dbReference>
<organism evidence="3 4">
    <name type="scientific">Bactrocera dorsalis</name>
    <name type="common">Oriental fruit fly</name>
    <name type="synonym">Dacus dorsalis</name>
    <dbReference type="NCBI Taxonomy" id="27457"/>
    <lineage>
        <taxon>Eukaryota</taxon>
        <taxon>Metazoa</taxon>
        <taxon>Ecdysozoa</taxon>
        <taxon>Arthropoda</taxon>
        <taxon>Hexapoda</taxon>
        <taxon>Insecta</taxon>
        <taxon>Pterygota</taxon>
        <taxon>Neoptera</taxon>
        <taxon>Endopterygota</taxon>
        <taxon>Diptera</taxon>
        <taxon>Brachycera</taxon>
        <taxon>Muscomorpha</taxon>
        <taxon>Tephritoidea</taxon>
        <taxon>Tephritidae</taxon>
        <taxon>Bactrocera</taxon>
        <taxon>Bactrocera</taxon>
    </lineage>
</organism>
<evidence type="ECO:0000256" key="1">
    <source>
        <dbReference type="SAM" id="Phobius"/>
    </source>
</evidence>
<dbReference type="AlphaFoldDB" id="A0A6I9UVW2"/>
<dbReference type="Pfam" id="PF02958">
    <property type="entry name" value="EcKL"/>
    <property type="match status" value="1"/>
</dbReference>
<dbReference type="InParanoid" id="A0A6I9UVW2"/>
<accession>A0A6I9UVW2</accession>
<dbReference type="GeneID" id="105225346"/>
<dbReference type="InterPro" id="IPR004119">
    <property type="entry name" value="EcKL"/>
</dbReference>
<feature type="transmembrane region" description="Helical" evidence="1">
    <location>
        <begin position="357"/>
        <end position="374"/>
    </location>
</feature>
<keyword evidence="1" id="KW-1133">Transmembrane helix</keyword>
<dbReference type="PANTHER" id="PTHR11012:SF12">
    <property type="entry name" value="CHK KINASE-LIKE DOMAIN-CONTAINING PROTEIN-RELATED"/>
    <property type="match status" value="1"/>
</dbReference>
<keyword evidence="1" id="KW-0472">Membrane</keyword>
<keyword evidence="3" id="KW-1185">Reference proteome</keyword>
<reference evidence="4" key="1">
    <citation type="submission" date="2025-08" db="UniProtKB">
        <authorList>
            <consortium name="RefSeq"/>
        </authorList>
    </citation>
    <scope>IDENTIFICATION</scope>
    <source>
        <tissue evidence="4">Adult</tissue>
    </source>
</reference>
<evidence type="ECO:0000313" key="3">
    <source>
        <dbReference type="Proteomes" id="UP001652620"/>
    </source>
</evidence>
<sequence>MTNNEKFSEDDRTFPDWLNKAFFENILKKIETEDTKLTHLEMTPGTLKNDHYASILFRAKVNYTLQTKPNQEKVSSFILKIEPFIEGRKKEMIGNLNLFQTEILMYTKVLPMIEKLLLQYGDKITLGPQLIAFSPTTPSYVVFEDLALKGYTTIGSRHPDLDEVKTTLLKLAKLHAVSYKLCKEEGDNLVTSLDKGSMNSTDPNTFPFIKNGIKLLKEVLSVHDDLKQFVPHIERVEYLLLAKTLDMFNEASSGKRNGIFVLNHGDFHLKNIMIQKSDGRLTDVMLLDYQISIFGSPAIDLHYAFAMMFSPEIRRNHYDELLYFYITNFQDTLRKTEYKGHIPGNFEIRQELTKHRFWGLFIFLCFLIFNYTFIDEDGNLAEVIENPEAQKKELENPKFLDELRELLPKFLHNGYFEI</sequence>
<dbReference type="OrthoDB" id="8250698at2759"/>
<dbReference type="PANTHER" id="PTHR11012">
    <property type="entry name" value="PROTEIN KINASE-LIKE DOMAIN-CONTAINING"/>
    <property type="match status" value="1"/>
</dbReference>
<evidence type="ECO:0000313" key="4">
    <source>
        <dbReference type="RefSeq" id="XP_011202055.2"/>
    </source>
</evidence>
<protein>
    <submittedName>
        <fullName evidence="4">Uncharacterized protein LOC105225346</fullName>
    </submittedName>
</protein>
<dbReference type="InterPro" id="IPR015897">
    <property type="entry name" value="CHK_kinase-like"/>
</dbReference>
<name>A0A6I9UVW2_BACDO</name>
<keyword evidence="1" id="KW-0812">Transmembrane</keyword>
<dbReference type="Gene3D" id="3.90.1200.10">
    <property type="match status" value="1"/>
</dbReference>
<dbReference type="RefSeq" id="XP_011202055.2">
    <property type="nucleotide sequence ID" value="XM_011203753.4"/>
</dbReference>
<dbReference type="InterPro" id="IPR011009">
    <property type="entry name" value="Kinase-like_dom_sf"/>
</dbReference>
<dbReference type="KEGG" id="bdr:105225346"/>
<evidence type="ECO:0000259" key="2">
    <source>
        <dbReference type="SMART" id="SM00587"/>
    </source>
</evidence>